<keyword evidence="3" id="KW-1133">Transmembrane helix</keyword>
<feature type="transmembrane region" description="Helical" evidence="3">
    <location>
        <begin position="180"/>
        <end position="201"/>
    </location>
</feature>
<feature type="transmembrane region" description="Helical" evidence="3">
    <location>
        <begin position="123"/>
        <end position="141"/>
    </location>
</feature>
<feature type="transmembrane region" description="Helical" evidence="3">
    <location>
        <begin position="92"/>
        <end position="114"/>
    </location>
</feature>
<comment type="similarity">
    <text evidence="2">Belongs to the EamA transporter family.</text>
</comment>
<evidence type="ECO:0000256" key="1">
    <source>
        <dbReference type="ARBA" id="ARBA00004127"/>
    </source>
</evidence>
<keyword evidence="3" id="KW-0812">Transmembrane</keyword>
<dbReference type="Proteomes" id="UP001285921">
    <property type="component" value="Unassembled WGS sequence"/>
</dbReference>
<feature type="transmembrane region" description="Helical" evidence="3">
    <location>
        <begin position="207"/>
        <end position="229"/>
    </location>
</feature>
<proteinExistence type="inferred from homology"/>
<dbReference type="InterPro" id="IPR000620">
    <property type="entry name" value="EamA_dom"/>
</dbReference>
<feature type="domain" description="EamA" evidence="4">
    <location>
        <begin position="150"/>
        <end position="283"/>
    </location>
</feature>
<protein>
    <submittedName>
        <fullName evidence="5">Multidrug transporter</fullName>
    </submittedName>
</protein>
<dbReference type="Gene3D" id="1.10.3730.20">
    <property type="match status" value="1"/>
</dbReference>
<evidence type="ECO:0000259" key="4">
    <source>
        <dbReference type="Pfam" id="PF00892"/>
    </source>
</evidence>
<dbReference type="PANTHER" id="PTHR22911:SF137">
    <property type="entry name" value="SOLUTE CARRIER FAMILY 35 MEMBER G2-RELATED"/>
    <property type="match status" value="1"/>
</dbReference>
<feature type="transmembrane region" description="Helical" evidence="3">
    <location>
        <begin position="241"/>
        <end position="261"/>
    </location>
</feature>
<dbReference type="EMBL" id="BTCL01000006">
    <property type="protein sequence ID" value="GMK45260.1"/>
    <property type="molecule type" value="Genomic_DNA"/>
</dbReference>
<evidence type="ECO:0000313" key="5">
    <source>
        <dbReference type="EMBL" id="GMK45260.1"/>
    </source>
</evidence>
<feature type="domain" description="EamA" evidence="4">
    <location>
        <begin position="7"/>
        <end position="136"/>
    </location>
</feature>
<organism evidence="5 6">
    <name type="scientific">Paenibacillus glycanilyticus</name>
    <dbReference type="NCBI Taxonomy" id="126569"/>
    <lineage>
        <taxon>Bacteria</taxon>
        <taxon>Bacillati</taxon>
        <taxon>Bacillota</taxon>
        <taxon>Bacilli</taxon>
        <taxon>Bacillales</taxon>
        <taxon>Paenibacillaceae</taxon>
        <taxon>Paenibacillus</taxon>
    </lineage>
</organism>
<comment type="subcellular location">
    <subcellularLocation>
        <location evidence="1">Endomembrane system</location>
        <topology evidence="1">Multi-pass membrane protein</topology>
    </subcellularLocation>
</comment>
<evidence type="ECO:0000313" key="6">
    <source>
        <dbReference type="Proteomes" id="UP001285921"/>
    </source>
</evidence>
<gene>
    <name evidence="5" type="ORF">PghCCS26_23880</name>
</gene>
<feature type="transmembrane region" description="Helical" evidence="3">
    <location>
        <begin position="147"/>
        <end position="168"/>
    </location>
</feature>
<name>A0ABQ6NJK2_9BACL</name>
<feature type="transmembrane region" description="Helical" evidence="3">
    <location>
        <begin position="69"/>
        <end position="86"/>
    </location>
</feature>
<keyword evidence="6" id="KW-1185">Reference proteome</keyword>
<dbReference type="Pfam" id="PF00892">
    <property type="entry name" value="EamA"/>
    <property type="match status" value="2"/>
</dbReference>
<feature type="transmembrane region" description="Helical" evidence="3">
    <location>
        <begin position="267"/>
        <end position="285"/>
    </location>
</feature>
<feature type="transmembrane region" description="Helical" evidence="3">
    <location>
        <begin position="39"/>
        <end position="57"/>
    </location>
</feature>
<comment type="caution">
    <text evidence="5">The sequence shown here is derived from an EMBL/GenBank/DDBJ whole genome shotgun (WGS) entry which is preliminary data.</text>
</comment>
<evidence type="ECO:0000256" key="2">
    <source>
        <dbReference type="ARBA" id="ARBA00007362"/>
    </source>
</evidence>
<dbReference type="InterPro" id="IPR037185">
    <property type="entry name" value="EmrE-like"/>
</dbReference>
<reference evidence="5 6" key="1">
    <citation type="submission" date="2023-05" db="EMBL/GenBank/DDBJ databases">
        <title>Draft genome of Paenibacillus sp. CCS26.</title>
        <authorList>
            <person name="Akita H."/>
            <person name="Shinto Y."/>
            <person name="Kimura Z."/>
        </authorList>
    </citation>
    <scope>NUCLEOTIDE SEQUENCE [LARGE SCALE GENOMIC DNA]</scope>
    <source>
        <strain evidence="5 6">CCS26</strain>
    </source>
</reference>
<dbReference type="PANTHER" id="PTHR22911">
    <property type="entry name" value="ACYL-MALONYL CONDENSING ENZYME-RELATED"/>
    <property type="match status" value="1"/>
</dbReference>
<dbReference type="RefSeq" id="WP_317980028.1">
    <property type="nucleotide sequence ID" value="NZ_BTCL01000006.1"/>
</dbReference>
<sequence length="297" mass="32119">MKLWHYALIVCLGGCCYGVLSTFVKLAYAAGFSVSAVTGGQYLFGAVLSWLIVLLVNRKAPTRKQTFKLMLSGIPFGLTGIFYYQALQTLNASLAIVILFQFVWIGTLLEWLLLKKKPTKNKLMSITLTLLGSILAANILFQENMSLSWTGCLWGLLAALTFSAFVFLSSTVERSTPPLLKSALLSTGGVITIFMVFPPTFLLDWHIVTGLFPYGLALGVFGVVLPPLLFSIGMPHVGSGLGTILTASELPVVVILSAFVLSEPISLPQWIGVFIILSGIVGSNLRLRKTDRPSLAA</sequence>
<evidence type="ECO:0000256" key="3">
    <source>
        <dbReference type="SAM" id="Phobius"/>
    </source>
</evidence>
<accession>A0ABQ6NJK2</accession>
<dbReference type="SUPFAM" id="SSF103481">
    <property type="entry name" value="Multidrug resistance efflux transporter EmrE"/>
    <property type="match status" value="2"/>
</dbReference>
<keyword evidence="3" id="KW-0472">Membrane</keyword>